<sequence>MLIIMYNTQKLVTIQKSINTTEEQVLVIMVNTVQIYMNTTVKLKYVTMEKIVHFVTDKEILGLIPGI</sequence>
<evidence type="ECO:0000313" key="1">
    <source>
        <dbReference type="EMBL" id="RVU54306.1"/>
    </source>
</evidence>
<proteinExistence type="predicted"/>
<organism evidence="1 2">
    <name type="scientific">Anaerosphaera multitolerans</name>
    <dbReference type="NCBI Taxonomy" id="2487351"/>
    <lineage>
        <taxon>Bacteria</taxon>
        <taxon>Bacillati</taxon>
        <taxon>Bacillota</taxon>
        <taxon>Tissierellia</taxon>
        <taxon>Tissierellales</taxon>
        <taxon>Peptoniphilaceae</taxon>
        <taxon>Anaerosphaera</taxon>
    </lineage>
</organism>
<dbReference type="AlphaFoldDB" id="A0A437S5W9"/>
<gene>
    <name evidence="1" type="ORF">EF514_08380</name>
</gene>
<dbReference type="EMBL" id="RLIH01000012">
    <property type="protein sequence ID" value="RVU54306.1"/>
    <property type="molecule type" value="Genomic_DNA"/>
</dbReference>
<keyword evidence="2" id="KW-1185">Reference proteome</keyword>
<evidence type="ECO:0000313" key="2">
    <source>
        <dbReference type="Proteomes" id="UP000288812"/>
    </source>
</evidence>
<comment type="caution">
    <text evidence="1">The sequence shown here is derived from an EMBL/GenBank/DDBJ whole genome shotgun (WGS) entry which is preliminary data.</text>
</comment>
<accession>A0A437S5W9</accession>
<name>A0A437S5W9_9FIRM</name>
<reference evidence="1 2" key="1">
    <citation type="submission" date="2018-11" db="EMBL/GenBank/DDBJ databases">
        <title>Genome sequencing and assembly of Anaerosphaera sp. nov., GS7-6-2.</title>
        <authorList>
            <person name="Rettenmaier R."/>
            <person name="Liebl W."/>
            <person name="Zverlov V."/>
        </authorList>
    </citation>
    <scope>NUCLEOTIDE SEQUENCE [LARGE SCALE GENOMIC DNA]</scope>
    <source>
        <strain evidence="1 2">GS7-6-2</strain>
    </source>
</reference>
<protein>
    <submittedName>
        <fullName evidence="1">Uncharacterized protein</fullName>
    </submittedName>
</protein>
<dbReference type="Proteomes" id="UP000288812">
    <property type="component" value="Unassembled WGS sequence"/>
</dbReference>